<keyword evidence="3" id="KW-0446">Lipid-binding</keyword>
<dbReference type="Gene3D" id="1.10.3630.10">
    <property type="entry name" value="yeast vps74-n-term truncation variant domain like"/>
    <property type="match status" value="1"/>
</dbReference>
<comment type="caution">
    <text evidence="5">The sequence shown here is derived from an EMBL/GenBank/DDBJ whole genome shotgun (WGS) entry which is preliminary data.</text>
</comment>
<dbReference type="EMBL" id="JBHMCR010000009">
    <property type="protein sequence ID" value="MFB9522291.1"/>
    <property type="molecule type" value="Genomic_DNA"/>
</dbReference>
<reference evidence="5 6" key="1">
    <citation type="submission" date="2024-09" db="EMBL/GenBank/DDBJ databases">
        <authorList>
            <person name="Sun Q."/>
            <person name="Mori K."/>
        </authorList>
    </citation>
    <scope>NUCLEOTIDE SEQUENCE [LARGE SCALE GENOMIC DNA]</scope>
    <source>
        <strain evidence="5 6">JCM 4362</strain>
    </source>
</reference>
<accession>A0ABV5PGG4</accession>
<keyword evidence="2" id="KW-0333">Golgi apparatus</keyword>
<evidence type="ECO:0000256" key="3">
    <source>
        <dbReference type="ARBA" id="ARBA00023121"/>
    </source>
</evidence>
<keyword evidence="4" id="KW-0472">Membrane</keyword>
<dbReference type="Pfam" id="PF05719">
    <property type="entry name" value="GPP34"/>
    <property type="match status" value="1"/>
</dbReference>
<evidence type="ECO:0000256" key="4">
    <source>
        <dbReference type="ARBA" id="ARBA00023136"/>
    </source>
</evidence>
<dbReference type="RefSeq" id="WP_345229002.1">
    <property type="nucleotide sequence ID" value="NZ_BAAAXE010000015.1"/>
</dbReference>
<proteinExistence type="predicted"/>
<keyword evidence="6" id="KW-1185">Reference proteome</keyword>
<organism evidence="5 6">
    <name type="scientific">Streptomyces cremeus</name>
    <dbReference type="NCBI Taxonomy" id="66881"/>
    <lineage>
        <taxon>Bacteria</taxon>
        <taxon>Bacillati</taxon>
        <taxon>Actinomycetota</taxon>
        <taxon>Actinomycetes</taxon>
        <taxon>Kitasatosporales</taxon>
        <taxon>Streptomycetaceae</taxon>
        <taxon>Streptomyces</taxon>
    </lineage>
</organism>
<dbReference type="Proteomes" id="UP001589718">
    <property type="component" value="Unassembled WGS sequence"/>
</dbReference>
<evidence type="ECO:0000313" key="5">
    <source>
        <dbReference type="EMBL" id="MFB9522291.1"/>
    </source>
</evidence>
<comment type="subcellular location">
    <subcellularLocation>
        <location evidence="1">Golgi apparatus membrane</location>
        <topology evidence="1">Peripheral membrane protein</topology>
        <orientation evidence="1">Cytoplasmic side</orientation>
    </subcellularLocation>
</comment>
<gene>
    <name evidence="5" type="ORF">ACFFTU_20305</name>
</gene>
<name>A0ABV5PGG4_STRCM</name>
<evidence type="ECO:0000313" key="6">
    <source>
        <dbReference type="Proteomes" id="UP001589718"/>
    </source>
</evidence>
<evidence type="ECO:0000256" key="2">
    <source>
        <dbReference type="ARBA" id="ARBA00023034"/>
    </source>
</evidence>
<dbReference type="InterPro" id="IPR038261">
    <property type="entry name" value="GPP34-like_sf"/>
</dbReference>
<protein>
    <submittedName>
        <fullName evidence="5">GPP34 family phosphoprotein</fullName>
    </submittedName>
</protein>
<evidence type="ECO:0000256" key="1">
    <source>
        <dbReference type="ARBA" id="ARBA00004255"/>
    </source>
</evidence>
<sequence>MNAPLPHLSLAEELLLLGLHPQKGSTRLMGKYVEYGVAGAVLAELALAGCVVEERGRVHVRNPVLPPGADPVLVEALERLGPPGKAHRDAVRTSHFVRRSGRTVMGRCLDRLVERGVLRRESKKVWGVFPVVRHPAAGQDFSAVVHQRLADASAAGFPGHRDRLLGAFLYATGLVGRRFPGREGRALRARARDFCHREWTARAVRKAVQSDQASGGGDGGGGE</sequence>
<dbReference type="InterPro" id="IPR008628">
    <property type="entry name" value="GPP34-like"/>
</dbReference>